<sequence length="173" mass="17976">MTARWLDLHGPGGVLRAAVEETPVPETGTAVRTAVRLRLPGGGRVTDHHLRVAPPAPRPWPLLADVLVVRDPERAGAAHLAPGAAVVALPRGPSGCRLRCGPRRDAWVVLGAGHAAVAPWEVWASLAHAWLVAGLPVRELVAARAAPAGHPAAPSAPNRARTASARSLRCTST</sequence>
<evidence type="ECO:0000256" key="1">
    <source>
        <dbReference type="SAM" id="MobiDB-lite"/>
    </source>
</evidence>
<dbReference type="RefSeq" id="WP_051739447.1">
    <property type="nucleotide sequence ID" value="NZ_JBEZVI010000005.1"/>
</dbReference>
<protein>
    <recommendedName>
        <fullName evidence="4">Urease accessory protein UreD</fullName>
    </recommendedName>
</protein>
<evidence type="ECO:0008006" key="4">
    <source>
        <dbReference type="Google" id="ProtNLM"/>
    </source>
</evidence>
<organism evidence="2 3">
    <name type="scientific">Streptomyces catenulae</name>
    <dbReference type="NCBI Taxonomy" id="66875"/>
    <lineage>
        <taxon>Bacteria</taxon>
        <taxon>Bacillati</taxon>
        <taxon>Actinomycetota</taxon>
        <taxon>Actinomycetes</taxon>
        <taxon>Kitasatosporales</taxon>
        <taxon>Streptomycetaceae</taxon>
        <taxon>Streptomyces</taxon>
    </lineage>
</organism>
<feature type="compositionally biased region" description="Low complexity" evidence="1">
    <location>
        <begin position="148"/>
        <end position="157"/>
    </location>
</feature>
<accession>A0ABV2YWL2</accession>
<comment type="caution">
    <text evidence="2">The sequence shown here is derived from an EMBL/GenBank/DDBJ whole genome shotgun (WGS) entry which is preliminary data.</text>
</comment>
<feature type="region of interest" description="Disordered" evidence="1">
    <location>
        <begin position="148"/>
        <end position="173"/>
    </location>
</feature>
<reference evidence="2 3" key="1">
    <citation type="submission" date="2024-06" db="EMBL/GenBank/DDBJ databases">
        <title>The Natural Products Discovery Center: Release of the First 8490 Sequenced Strains for Exploring Actinobacteria Biosynthetic Diversity.</title>
        <authorList>
            <person name="Kalkreuter E."/>
            <person name="Kautsar S.A."/>
            <person name="Yang D."/>
            <person name="Bader C.D."/>
            <person name="Teijaro C.N."/>
            <person name="Fluegel L."/>
            <person name="Davis C.M."/>
            <person name="Simpson J.R."/>
            <person name="Lauterbach L."/>
            <person name="Steele A.D."/>
            <person name="Gui C."/>
            <person name="Meng S."/>
            <person name="Li G."/>
            <person name="Viehrig K."/>
            <person name="Ye F."/>
            <person name="Su P."/>
            <person name="Kiefer A.F."/>
            <person name="Nichols A."/>
            <person name="Cepeda A.J."/>
            <person name="Yan W."/>
            <person name="Fan B."/>
            <person name="Jiang Y."/>
            <person name="Adhikari A."/>
            <person name="Zheng C.-J."/>
            <person name="Schuster L."/>
            <person name="Cowan T.M."/>
            <person name="Smanski M.J."/>
            <person name="Chevrette M.G."/>
            <person name="De Carvalho L.P.S."/>
            <person name="Shen B."/>
        </authorList>
    </citation>
    <scope>NUCLEOTIDE SEQUENCE [LARGE SCALE GENOMIC DNA]</scope>
    <source>
        <strain evidence="2 3">NPDC033039</strain>
    </source>
</reference>
<dbReference type="Proteomes" id="UP001550853">
    <property type="component" value="Unassembled WGS sequence"/>
</dbReference>
<evidence type="ECO:0000313" key="3">
    <source>
        <dbReference type="Proteomes" id="UP001550853"/>
    </source>
</evidence>
<gene>
    <name evidence="2" type="ORF">AB0E61_08460</name>
</gene>
<proteinExistence type="predicted"/>
<evidence type="ECO:0000313" key="2">
    <source>
        <dbReference type="EMBL" id="MEU3710123.1"/>
    </source>
</evidence>
<keyword evidence="3" id="KW-1185">Reference proteome</keyword>
<name>A0ABV2YWL2_9ACTN</name>
<dbReference type="EMBL" id="JBEZVI010000005">
    <property type="protein sequence ID" value="MEU3710123.1"/>
    <property type="molecule type" value="Genomic_DNA"/>
</dbReference>